<proteinExistence type="predicted"/>
<evidence type="ECO:0000313" key="2">
    <source>
        <dbReference type="Proteomes" id="UP000053766"/>
    </source>
</evidence>
<sequence length="79" mass="8814">MPTLLGKKVENCKVNVRVRLTNSFRSPTNSSEKVPLLLMRAGTTFSSVAIHKLTISITNFREGTNRIESFGICFVKQSL</sequence>
<accession>A0A0D8XUA5</accession>
<gene>
    <name evidence="1" type="ORF">DICVIV_05816</name>
</gene>
<organism evidence="1 2">
    <name type="scientific">Dictyocaulus viviparus</name>
    <name type="common">Bovine lungworm</name>
    <dbReference type="NCBI Taxonomy" id="29172"/>
    <lineage>
        <taxon>Eukaryota</taxon>
        <taxon>Metazoa</taxon>
        <taxon>Ecdysozoa</taxon>
        <taxon>Nematoda</taxon>
        <taxon>Chromadorea</taxon>
        <taxon>Rhabditida</taxon>
        <taxon>Rhabditina</taxon>
        <taxon>Rhabditomorpha</taxon>
        <taxon>Strongyloidea</taxon>
        <taxon>Metastrongylidae</taxon>
        <taxon>Dictyocaulus</taxon>
    </lineage>
</organism>
<reference evidence="1 2" key="1">
    <citation type="submission" date="2013-11" db="EMBL/GenBank/DDBJ databases">
        <title>Draft genome of the bovine lungworm Dictyocaulus viviparus.</title>
        <authorList>
            <person name="Mitreva M."/>
        </authorList>
    </citation>
    <scope>NUCLEOTIDE SEQUENCE [LARGE SCALE GENOMIC DNA]</scope>
    <source>
        <strain evidence="1 2">HannoverDv2000</strain>
    </source>
</reference>
<dbReference type="EMBL" id="KN716280">
    <property type="protein sequence ID" value="KJH48110.1"/>
    <property type="molecule type" value="Genomic_DNA"/>
</dbReference>
<reference evidence="2" key="2">
    <citation type="journal article" date="2016" name="Sci. Rep.">
        <title>Dictyocaulus viviparus genome, variome and transcriptome elucidate lungworm biology and support future intervention.</title>
        <authorList>
            <person name="McNulty S.N."/>
            <person name="Strube C."/>
            <person name="Rosa B.A."/>
            <person name="Martin J.C."/>
            <person name="Tyagi R."/>
            <person name="Choi Y.J."/>
            <person name="Wang Q."/>
            <person name="Hallsworth Pepin K."/>
            <person name="Zhang X."/>
            <person name="Ozersky P."/>
            <person name="Wilson R.K."/>
            <person name="Sternberg P.W."/>
            <person name="Gasser R.B."/>
            <person name="Mitreva M."/>
        </authorList>
    </citation>
    <scope>NUCLEOTIDE SEQUENCE [LARGE SCALE GENOMIC DNA]</scope>
    <source>
        <strain evidence="2">HannoverDv2000</strain>
    </source>
</reference>
<evidence type="ECO:0000313" key="1">
    <source>
        <dbReference type="EMBL" id="KJH48110.1"/>
    </source>
</evidence>
<dbReference type="Proteomes" id="UP000053766">
    <property type="component" value="Unassembled WGS sequence"/>
</dbReference>
<keyword evidence="2" id="KW-1185">Reference proteome</keyword>
<protein>
    <submittedName>
        <fullName evidence="1">Uncharacterized protein</fullName>
    </submittedName>
</protein>
<name>A0A0D8XUA5_DICVI</name>
<dbReference type="AlphaFoldDB" id="A0A0D8XUA5"/>